<sequence length="485" mass="53635">MNGKRYSVASNHPLSTRAGLEILEKGGNAYDALLAVSSVLTVVQPHLNGLGGDFFAVVDDHGLKAINGSGFSSALASIELFKGRGFSEIPKFGPLSSLTVPGLVSSWELISVRATMKLPDLFRRAITYATGGFRVQRSLSEAVKRYSFGDEDWKRAYGDIRENSQLVQKDLGRTLETVSSDSGHSFYHGEIARAIEDDMIAKGGLIRFDDLDSYSAAWEEPLSTAYRNYRVYTTPPNSQGATILFWMNMLNRFKFDAIDREYFSKLLQTMQIAYDYRARYIGDPSTVKIPPTILSPDYEYSPLLRPERVEKSFSDTTAFSVYDGEIGISAIQSNYMGFGSGQTIRGTGINMNNRGSYFTLDAGHHNCLAPRKKTFHTLMATVCKGPNSIYVSSMGGDVQPQINMQILSRIIDFGITPQDAVNAPRFCYPSSIYSDSILYEENGLDIEGARKVGDRSSLMGHAQAIVAGEKVEEAFDPRGDSYEIY</sequence>
<evidence type="ECO:0000313" key="1">
    <source>
        <dbReference type="EMBL" id="MBX8631253.1"/>
    </source>
</evidence>
<organism evidence="1 3">
    <name type="scientific">Candidatus Sysuiplasma superficiale</name>
    <dbReference type="NCBI Taxonomy" id="2823368"/>
    <lineage>
        <taxon>Archaea</taxon>
        <taxon>Methanobacteriati</taxon>
        <taxon>Thermoplasmatota</taxon>
        <taxon>Thermoplasmata</taxon>
        <taxon>Candidatus Sysuiplasmatales</taxon>
        <taxon>Candidatus Sysuiplasmataceae</taxon>
        <taxon>Candidatus Sysuiplasma</taxon>
    </lineage>
</organism>
<comment type="caution">
    <text evidence="1">The sequence shown here is derived from an EMBL/GenBank/DDBJ whole genome shotgun (WGS) entry which is preliminary data.</text>
</comment>
<dbReference type="Gene3D" id="1.10.246.230">
    <property type="match status" value="1"/>
</dbReference>
<reference evidence="1" key="1">
    <citation type="submission" date="2021-04" db="EMBL/GenBank/DDBJ databases">
        <title>Genomic insights into ecological role and evolution of a novel Thermoplasmata order Candidatus Sysuiplasmatales.</title>
        <authorList>
            <person name="Yuan Y."/>
        </authorList>
    </citation>
    <scope>NUCLEOTIDE SEQUENCE</scope>
    <source>
        <strain evidence="2">TUT19-bin139</strain>
        <strain evidence="1">YP2-bin.285</strain>
    </source>
</reference>
<dbReference type="Proteomes" id="UP000750197">
    <property type="component" value="Unassembled WGS sequence"/>
</dbReference>
<accession>A0A8J7YR95</accession>
<dbReference type="PANTHER" id="PTHR43881:SF1">
    <property type="entry name" value="GAMMA-GLUTAMYLTRANSPEPTIDASE (AFU_ORTHOLOGUE AFUA_4G13580)"/>
    <property type="match status" value="1"/>
</dbReference>
<dbReference type="AlphaFoldDB" id="A0A8J7YR95"/>
<dbReference type="EMBL" id="JAGVSJ010000002">
    <property type="protein sequence ID" value="MBX8631253.1"/>
    <property type="molecule type" value="Genomic_DNA"/>
</dbReference>
<dbReference type="Pfam" id="PF01019">
    <property type="entry name" value="G_glu_transpept"/>
    <property type="match status" value="1"/>
</dbReference>
<gene>
    <name evidence="1" type="ORF">J9259_01830</name>
    <name evidence="2" type="ORF">KIY12_03460</name>
</gene>
<proteinExistence type="predicted"/>
<protein>
    <submittedName>
        <fullName evidence="1">Gamma-glutamyltransferase family protein</fullName>
    </submittedName>
</protein>
<dbReference type="EMBL" id="JAHEAC010000019">
    <property type="protein sequence ID" value="MBX8643764.1"/>
    <property type="molecule type" value="Genomic_DNA"/>
</dbReference>
<dbReference type="SUPFAM" id="SSF56235">
    <property type="entry name" value="N-terminal nucleophile aminohydrolases (Ntn hydrolases)"/>
    <property type="match status" value="1"/>
</dbReference>
<dbReference type="PRINTS" id="PR01210">
    <property type="entry name" value="GGTRANSPTASE"/>
</dbReference>
<name>A0A8J7YR95_9ARCH</name>
<dbReference type="InterPro" id="IPR052896">
    <property type="entry name" value="GGT-like_enzyme"/>
</dbReference>
<dbReference type="InterPro" id="IPR043137">
    <property type="entry name" value="GGT_ssub_C"/>
</dbReference>
<dbReference type="InterPro" id="IPR029055">
    <property type="entry name" value="Ntn_hydrolases_N"/>
</dbReference>
<evidence type="ECO:0000313" key="3">
    <source>
        <dbReference type="Proteomes" id="UP000716004"/>
    </source>
</evidence>
<dbReference type="Proteomes" id="UP000716004">
    <property type="component" value="Unassembled WGS sequence"/>
</dbReference>
<dbReference type="PANTHER" id="PTHR43881">
    <property type="entry name" value="GAMMA-GLUTAMYLTRANSPEPTIDASE (AFU_ORTHOLOGUE AFUA_4G13580)"/>
    <property type="match status" value="1"/>
</dbReference>
<evidence type="ECO:0000313" key="2">
    <source>
        <dbReference type="EMBL" id="MBX8643764.1"/>
    </source>
</evidence>
<dbReference type="Gene3D" id="3.60.20.40">
    <property type="match status" value="1"/>
</dbReference>